<protein>
    <submittedName>
        <fullName evidence="1">Uncharacterized protein</fullName>
    </submittedName>
</protein>
<dbReference type="GeneID" id="24608688"/>
<sequence length="74" mass="8857">MRLLMVLGVILAAFVVFAIVDSKEMERQNCQRTGNSRDDIIWQYIYDAKGNVMSMYPQVITEYEYKCNDRNRWR</sequence>
<gene>
    <name evidence="1" type="ORF">CPT_Seurat77</name>
</gene>
<reference evidence="1 2" key="1">
    <citation type="submission" date="2014-07" db="EMBL/GenBank/DDBJ databases">
        <title>The Complete Genome of Enterotoxigenic Escherichia coli Siphophage Seurat.</title>
        <authorList>
            <person name="Doan D.P."/>
            <person name="Lessor L.E."/>
            <person name="Hernandez A.C."/>
            <person name="Everett G.F.K."/>
        </authorList>
    </citation>
    <scope>NUCLEOTIDE SEQUENCE [LARGE SCALE GENOMIC DNA]</scope>
</reference>
<accession>A0A0A0RPA8</accession>
<keyword evidence="2" id="KW-1185">Reference proteome</keyword>
<proteinExistence type="predicted"/>
<evidence type="ECO:0000313" key="1">
    <source>
        <dbReference type="EMBL" id="AIW03940.1"/>
    </source>
</evidence>
<name>A0A0A0RPA8_9CAUD</name>
<dbReference type="KEGG" id="vg:24608688"/>
<dbReference type="OrthoDB" id="29229at10239"/>
<dbReference type="EMBL" id="KM236243">
    <property type="protein sequence ID" value="AIW03940.1"/>
    <property type="molecule type" value="Genomic_DNA"/>
</dbReference>
<organism evidence="1 2">
    <name type="scientific">Escherichia phage Seurat</name>
    <dbReference type="NCBI Taxonomy" id="1540098"/>
    <lineage>
        <taxon>Viruses</taxon>
        <taxon>Duplodnaviria</taxon>
        <taxon>Heunggongvirae</taxon>
        <taxon>Uroviricota</taxon>
        <taxon>Caudoviricetes</taxon>
        <taxon>Queuovirinae</taxon>
        <taxon>Seuratvirus</taxon>
        <taxon>Seuratvirus seurat</taxon>
    </lineage>
</organism>
<dbReference type="RefSeq" id="YP_009152021.1">
    <property type="nucleotide sequence ID" value="NC_027378.1"/>
</dbReference>
<dbReference type="Proteomes" id="UP000030205">
    <property type="component" value="Segment"/>
</dbReference>
<evidence type="ECO:0000313" key="2">
    <source>
        <dbReference type="Proteomes" id="UP000030205"/>
    </source>
</evidence>